<dbReference type="Gene3D" id="3.10.350.10">
    <property type="entry name" value="LysM domain"/>
    <property type="match status" value="1"/>
</dbReference>
<keyword evidence="1" id="KW-1133">Transmembrane helix</keyword>
<dbReference type="EMBL" id="CAEZTB010000091">
    <property type="protein sequence ID" value="CAB4557988.1"/>
    <property type="molecule type" value="Genomic_DNA"/>
</dbReference>
<dbReference type="InterPro" id="IPR018392">
    <property type="entry name" value="LysM"/>
</dbReference>
<keyword evidence="1" id="KW-0812">Transmembrane</keyword>
<evidence type="ECO:0000256" key="1">
    <source>
        <dbReference type="SAM" id="Phobius"/>
    </source>
</evidence>
<organism evidence="3">
    <name type="scientific">freshwater metagenome</name>
    <dbReference type="NCBI Taxonomy" id="449393"/>
    <lineage>
        <taxon>unclassified sequences</taxon>
        <taxon>metagenomes</taxon>
        <taxon>ecological metagenomes</taxon>
    </lineage>
</organism>
<dbReference type="AlphaFoldDB" id="A0A6J6D8R5"/>
<reference evidence="3" key="1">
    <citation type="submission" date="2020-05" db="EMBL/GenBank/DDBJ databases">
        <authorList>
            <person name="Chiriac C."/>
            <person name="Salcher M."/>
            <person name="Ghai R."/>
            <person name="Kavagutti S V."/>
        </authorList>
    </citation>
    <scope>NUCLEOTIDE SEQUENCE</scope>
</reference>
<dbReference type="InterPro" id="IPR036779">
    <property type="entry name" value="LysM_dom_sf"/>
</dbReference>
<sequence>MSTVTAEIHPMSPKRRARLARTLFVLSALVIMIAGLIFNQSAVAVDQGSSQTTAFNYISVMPGESLWQLAQTHAKGQNQQDWVAEIILLNNLQSADLVAGDRLALP</sequence>
<evidence type="ECO:0000313" key="3">
    <source>
        <dbReference type="EMBL" id="CAB4557988.1"/>
    </source>
</evidence>
<proteinExistence type="predicted"/>
<keyword evidence="1" id="KW-0472">Membrane</keyword>
<evidence type="ECO:0000259" key="2">
    <source>
        <dbReference type="Pfam" id="PF01476"/>
    </source>
</evidence>
<gene>
    <name evidence="3" type="ORF">UFOPK1581_00596</name>
</gene>
<name>A0A6J6D8R5_9ZZZZ</name>
<protein>
    <submittedName>
        <fullName evidence="3">Unannotated protein</fullName>
    </submittedName>
</protein>
<feature type="transmembrane region" description="Helical" evidence="1">
    <location>
        <begin position="19"/>
        <end position="38"/>
    </location>
</feature>
<feature type="domain" description="LysM" evidence="2">
    <location>
        <begin position="60"/>
        <end position="106"/>
    </location>
</feature>
<dbReference type="Pfam" id="PF01476">
    <property type="entry name" value="LysM"/>
    <property type="match status" value="1"/>
</dbReference>
<accession>A0A6J6D8R5</accession>